<accession>A0A150IPW1</accession>
<evidence type="ECO:0000313" key="2">
    <source>
        <dbReference type="Proteomes" id="UP000091929"/>
    </source>
</evidence>
<dbReference type="AlphaFoldDB" id="A0A150IPW1"/>
<sequence>MDKIIRLSKCIELNQNIQIPAQQSLYNTLINELRVGISGHNLVNSTWELHKNQNTDLYKSLTTELNRVAFGMLQRGNNLHETIEARHKIMIPLEFAYLSVDDYDWQNQATITINLKSIELVLLESFGSAILLRVNQTTNQTFIVDLENKDISITEYTQK</sequence>
<dbReference type="EMBL" id="LNGF01000052">
    <property type="protein sequence ID" value="KYC46674.1"/>
    <property type="molecule type" value="Genomic_DNA"/>
</dbReference>
<dbReference type="Proteomes" id="UP000091929">
    <property type="component" value="Unassembled WGS sequence"/>
</dbReference>
<proteinExistence type="predicted"/>
<reference evidence="1 2" key="1">
    <citation type="journal article" date="2016" name="ISME J.">
        <title>Chasing the elusive Euryarchaeota class WSA2: genomes reveal a uniquely fastidious methyl-reducing methanogen.</title>
        <authorList>
            <person name="Nobu M.K."/>
            <person name="Narihiro T."/>
            <person name="Kuroda K."/>
            <person name="Mei R."/>
            <person name="Liu W.T."/>
        </authorList>
    </citation>
    <scope>NUCLEOTIDE SEQUENCE [LARGE SCALE GENOMIC DNA]</scope>
    <source>
        <strain evidence="1">B15fssc0709_Meth_Bin003</strain>
    </source>
</reference>
<gene>
    <name evidence="1" type="ORF">APG11_01743</name>
</gene>
<name>A0A150IPW1_9EURY</name>
<protein>
    <submittedName>
        <fullName evidence="1">Uncharacterized protein</fullName>
    </submittedName>
</protein>
<comment type="caution">
    <text evidence="1">The sequence shown here is derived from an EMBL/GenBank/DDBJ whole genome shotgun (WGS) entry which is preliminary data.</text>
</comment>
<evidence type="ECO:0000313" key="1">
    <source>
        <dbReference type="EMBL" id="KYC46674.1"/>
    </source>
</evidence>
<organism evidence="1 2">
    <name type="scientific">Candidatus Methanofastidiosum methylothiophilum</name>
    <dbReference type="NCBI Taxonomy" id="1705564"/>
    <lineage>
        <taxon>Archaea</taxon>
        <taxon>Methanobacteriati</taxon>
        <taxon>Methanobacteriota</taxon>
        <taxon>Stenosarchaea group</taxon>
        <taxon>Candidatus Methanofastidiosia</taxon>
        <taxon>Candidatus Methanofastidiosales</taxon>
        <taxon>Candidatus Methanofastidiosaceae</taxon>
        <taxon>Candidatus Methanofastidiosum</taxon>
    </lineage>
</organism>